<dbReference type="AlphaFoldDB" id="A0AA87SUN3"/>
<accession>A0AA87SUN3</accession>
<name>A0AA87SUN3_9LEPT</name>
<organism evidence="1 2">
    <name type="scientific">Leptospira mayottensis 200901122</name>
    <dbReference type="NCBI Taxonomy" id="1193010"/>
    <lineage>
        <taxon>Bacteria</taxon>
        <taxon>Pseudomonadati</taxon>
        <taxon>Spirochaetota</taxon>
        <taxon>Spirochaetia</taxon>
        <taxon>Leptospirales</taxon>
        <taxon>Leptospiraceae</taxon>
        <taxon>Leptospira</taxon>
    </lineage>
</organism>
<comment type="caution">
    <text evidence="1">The sequence shown here is derived from an EMBL/GenBank/DDBJ whole genome shotgun (WGS) entry which is preliminary data.</text>
</comment>
<protein>
    <submittedName>
        <fullName evidence="1">Uncharacterized protein</fullName>
    </submittedName>
</protein>
<evidence type="ECO:0000313" key="2">
    <source>
        <dbReference type="Proteomes" id="UP000001343"/>
    </source>
</evidence>
<evidence type="ECO:0000313" key="1">
    <source>
        <dbReference type="EMBL" id="EKR98093.1"/>
    </source>
</evidence>
<dbReference type="Proteomes" id="UP000001343">
    <property type="component" value="Unassembled WGS sequence"/>
</dbReference>
<dbReference type="RefSeq" id="WP_002746250.1">
    <property type="nucleotide sequence ID" value="NZ_AKWM02000084.1"/>
</dbReference>
<sequence length="129" mass="14382">MPAFLGPFSSDEILTESQEKSLKISQVVELDFSSPLGSYNLGEILPIGTIVNKLIVKVDKAFNELPILTIGNTISPDIWLDTSSLDFSMEGIYLVECYDRVNTATQAKVYWNPKDTIKGRLKAYLITSF</sequence>
<reference evidence="1 2" key="1">
    <citation type="journal article" date="2014" name="Int. J. Syst. Evol. Microbiol.">
        <title>Leptospira mayottensis sp. nov., a pathogenic species of the genus Leptospira isolated from humans.</title>
        <authorList>
            <person name="Bourhy P."/>
            <person name="Collet L."/>
            <person name="Brisse S."/>
            <person name="Picardeau M."/>
        </authorList>
    </citation>
    <scope>NUCLEOTIDE SEQUENCE [LARGE SCALE GENOMIC DNA]</scope>
    <source>
        <strain evidence="1 2">200901122</strain>
    </source>
</reference>
<gene>
    <name evidence="1" type="ORF">LEP1GSC125_1556</name>
</gene>
<dbReference type="EMBL" id="AKWM02000084">
    <property type="protein sequence ID" value="EKR98093.1"/>
    <property type="molecule type" value="Genomic_DNA"/>
</dbReference>
<proteinExistence type="predicted"/>